<name>F0VLE1_NEOCL</name>
<dbReference type="EMBL" id="LN714485">
    <property type="protein sequence ID" value="CEL68765.1"/>
    <property type="molecule type" value="Genomic_DNA"/>
</dbReference>
<feature type="region of interest" description="Disordered" evidence="1">
    <location>
        <begin position="81"/>
        <end position="128"/>
    </location>
</feature>
<evidence type="ECO:0000313" key="4">
    <source>
        <dbReference type="Proteomes" id="UP000007494"/>
    </source>
</evidence>
<organism evidence="2 4">
    <name type="scientific">Neospora caninum (strain Liverpool)</name>
    <dbReference type="NCBI Taxonomy" id="572307"/>
    <lineage>
        <taxon>Eukaryota</taxon>
        <taxon>Sar</taxon>
        <taxon>Alveolata</taxon>
        <taxon>Apicomplexa</taxon>
        <taxon>Conoidasida</taxon>
        <taxon>Coccidia</taxon>
        <taxon>Eucoccidiorida</taxon>
        <taxon>Eimeriorina</taxon>
        <taxon>Sarcocystidae</taxon>
        <taxon>Neospora</taxon>
    </lineage>
</organism>
<gene>
    <name evidence="3" type="ORF">BN1204_045030</name>
    <name evidence="2" type="ORF">NCLIV_045030</name>
</gene>
<evidence type="ECO:0000313" key="3">
    <source>
        <dbReference type="EMBL" id="CEL68765.1"/>
    </source>
</evidence>
<dbReference type="InParanoid" id="F0VLE1"/>
<dbReference type="Proteomes" id="UP000007494">
    <property type="component" value="Chromosome X"/>
</dbReference>
<reference evidence="4" key="3">
    <citation type="journal article" date="2012" name="PLoS Pathog.">
        <title>Comparative genomics of the apicomplexan parasites Toxoplasma gondii and Neospora caninum: Coccidia differing in host range and transmission strategy.</title>
        <authorList>
            <person name="Reid A.J."/>
            <person name="Vermont S.J."/>
            <person name="Cotton J.A."/>
            <person name="Harris D."/>
            <person name="Hill-Cawthorne G.A."/>
            <person name="Konen-Waisman S."/>
            <person name="Latham S.M."/>
            <person name="Mourier T."/>
            <person name="Norton R."/>
            <person name="Quail M.A."/>
            <person name="Sanders M."/>
            <person name="Shanmugam D."/>
            <person name="Sohal A."/>
            <person name="Wasmuth J.D."/>
            <person name="Brunk B."/>
            <person name="Grigg M.E."/>
            <person name="Howard J.C."/>
            <person name="Parkinson J."/>
            <person name="Roos D.S."/>
            <person name="Trees A.J."/>
            <person name="Berriman M."/>
            <person name="Pain A."/>
            <person name="Wastling J.M."/>
        </authorList>
    </citation>
    <scope>NUCLEOTIDE SEQUENCE [LARGE SCALE GENOMIC DNA]</scope>
    <source>
        <strain evidence="4">Liverpool</strain>
    </source>
</reference>
<dbReference type="eggNOG" id="ENOG502R0DT">
    <property type="taxonomic scope" value="Eukaryota"/>
</dbReference>
<reference evidence="2" key="1">
    <citation type="submission" date="2011-02" db="EMBL/GenBank/DDBJ databases">
        <authorList>
            <person name="Aslett M."/>
        </authorList>
    </citation>
    <scope>NUCLEOTIDE SEQUENCE</scope>
    <source>
        <strain evidence="2">Liverpool</strain>
    </source>
</reference>
<dbReference type="OMA" id="NFCEPPA"/>
<dbReference type="VEuPathDB" id="ToxoDB:NCLIV_045030"/>
<evidence type="ECO:0000256" key="1">
    <source>
        <dbReference type="SAM" id="MobiDB-lite"/>
    </source>
</evidence>
<proteinExistence type="predicted"/>
<protein>
    <submittedName>
        <fullName evidence="2">Uncharacterized protein</fullName>
    </submittedName>
</protein>
<dbReference type="EMBL" id="FR823391">
    <property type="protein sequence ID" value="CBZ54069.1"/>
    <property type="molecule type" value="Genomic_DNA"/>
</dbReference>
<dbReference type="OrthoDB" id="328929at2759"/>
<dbReference type="RefSeq" id="XP_003884100.1">
    <property type="nucleotide sequence ID" value="XM_003884051.1"/>
</dbReference>
<reference evidence="3" key="4">
    <citation type="journal article" date="2015" name="PLoS ONE">
        <title>Comprehensive Evaluation of Toxoplasma gondii VEG and Neospora caninum LIV Genomes with Tachyzoite Stage Transcriptome and Proteome Defines Novel Transcript Features.</title>
        <authorList>
            <person name="Ramaprasad A."/>
            <person name="Mourier T."/>
            <person name="Naeem R."/>
            <person name="Malas T.B."/>
            <person name="Moussa E."/>
            <person name="Panigrahi A."/>
            <person name="Vermont S.J."/>
            <person name="Otto T.D."/>
            <person name="Wastling J."/>
            <person name="Pain A."/>
        </authorList>
    </citation>
    <scope>NUCLEOTIDE SEQUENCE</scope>
    <source>
        <strain evidence="3">Liverpool</strain>
    </source>
</reference>
<reference evidence="2" key="2">
    <citation type="submission" date="2011-03" db="EMBL/GenBank/DDBJ databases">
        <title>Comparative genomics and transcriptomics of Neospora caninum and Toxoplasma gondii.</title>
        <authorList>
            <person name="Reid A.J."/>
            <person name="Sohal A."/>
            <person name="Harris D."/>
            <person name="Quail M."/>
            <person name="Sanders M."/>
            <person name="Berriman M."/>
            <person name="Wastling J.M."/>
            <person name="Pain A."/>
        </authorList>
    </citation>
    <scope>NUCLEOTIDE SEQUENCE</scope>
    <source>
        <strain evidence="2">Liverpool</strain>
    </source>
</reference>
<keyword evidence="4" id="KW-1185">Reference proteome</keyword>
<evidence type="ECO:0000313" key="2">
    <source>
        <dbReference type="EMBL" id="CBZ54069.1"/>
    </source>
</evidence>
<feature type="compositionally biased region" description="Polar residues" evidence="1">
    <location>
        <begin position="98"/>
        <end position="109"/>
    </location>
</feature>
<dbReference type="GeneID" id="13442049"/>
<dbReference type="AlphaFoldDB" id="F0VLE1"/>
<accession>F0VLE1</accession>
<sequence>MDIPTFLPLLAKGRKLVEDFHWDRREADLRQAITTIANRLGELHREDAQLRQKKFINEERRKRRMLVTDSSFPCSLKEGTPEAVLDQGASHGVKPLPSNRSYCPSTLSRGSFDAPESASRSSRSRVTNFCEPPASLASRSSLRYASDKASMITKPKRLRLCQVESKSL</sequence>